<proteinExistence type="predicted"/>
<comment type="caution">
    <text evidence="1">The sequence shown here is derived from an EMBL/GenBank/DDBJ whole genome shotgun (WGS) entry which is preliminary data.</text>
</comment>
<dbReference type="Gene3D" id="3.20.20.120">
    <property type="entry name" value="Enolase-like C-terminal domain"/>
    <property type="match status" value="1"/>
</dbReference>
<dbReference type="SUPFAM" id="SSF51604">
    <property type="entry name" value="Enolase C-terminal domain-like"/>
    <property type="match status" value="1"/>
</dbReference>
<dbReference type="EMBL" id="VXRG01000061">
    <property type="protein sequence ID" value="MXY93155.1"/>
    <property type="molecule type" value="Genomic_DNA"/>
</dbReference>
<dbReference type="InterPro" id="IPR036849">
    <property type="entry name" value="Enolase-like_C_sf"/>
</dbReference>
<evidence type="ECO:0000313" key="1">
    <source>
        <dbReference type="EMBL" id="MXY93155.1"/>
    </source>
</evidence>
<organism evidence="1">
    <name type="scientific">Caldilineaceae bacterium SB0664_bin_27</name>
    <dbReference type="NCBI Taxonomy" id="2605260"/>
    <lineage>
        <taxon>Bacteria</taxon>
        <taxon>Bacillati</taxon>
        <taxon>Chloroflexota</taxon>
        <taxon>Caldilineae</taxon>
        <taxon>Caldilineales</taxon>
        <taxon>Caldilineaceae</taxon>
    </lineage>
</organism>
<protein>
    <recommendedName>
        <fullName evidence="2">Enolase C-terminal domain-containing protein</fullName>
    </recommendedName>
</protein>
<evidence type="ECO:0008006" key="2">
    <source>
        <dbReference type="Google" id="ProtNLM"/>
    </source>
</evidence>
<accession>A0A6B0YSQ4</accession>
<dbReference type="AlphaFoldDB" id="A0A6B0YSQ4"/>
<reference evidence="1" key="1">
    <citation type="submission" date="2019-09" db="EMBL/GenBank/DDBJ databases">
        <title>Characterisation of the sponge microbiome using genome-centric metagenomics.</title>
        <authorList>
            <person name="Engelberts J.P."/>
            <person name="Robbins S.J."/>
            <person name="De Goeij J.M."/>
            <person name="Aranda M."/>
            <person name="Bell S.C."/>
            <person name="Webster N.S."/>
        </authorList>
    </citation>
    <scope>NUCLEOTIDE SEQUENCE</scope>
    <source>
        <strain evidence="1">SB0664_bin_27</strain>
    </source>
</reference>
<sequence length="487" mass="53815">MPIRLLDFDLHILNMRNRMPFRYGIVTMTALPHLFLQARLEVDGRQADGVAAEGLAPKWFTKVPDSSMAQDIAEMLDVIQAACRHAQEAGAADTVFDLWQAIYSSQETWAADTDYPPLLWAFGVSLVERAIIDGFCRATDTTFAQAVRANSLGMRLSELRPELAGHTPADLLPAKPLDRVIVRHTVGMIDPLTDDEVLPEDQVDDGLPASLDASIQAYGLTHFKIKIGGDIDTDRARLQRIAALLDERNVDYRHTLDGNETYHNVDDFRILWEELNADSALRGFLKRLIFVEQPFHRDIALSQEVSAALLAWRERPPIIIDESDGELSSAPTALESGYVGTSHKNCKGIFKGIANTCLIRHRQRRQPDALHIISAEDLCNLGPVALLEDLAVLATLGIEHAERNGHHYFAGLSMLPDDVQAQILAAHGDLYRPHTTPGGRRFPTLAVENGSVDVSSVTAAPFGPKTVLDPSQFTPVAEWKYESLGLD</sequence>
<name>A0A6B0YSQ4_9CHLR</name>
<gene>
    <name evidence="1" type="ORF">F4Y42_06850</name>
</gene>